<keyword evidence="2" id="KW-1185">Reference proteome</keyword>
<organism evidence="1 2">
    <name type="scientific">Naganishia friedmannii</name>
    <dbReference type="NCBI Taxonomy" id="89922"/>
    <lineage>
        <taxon>Eukaryota</taxon>
        <taxon>Fungi</taxon>
        <taxon>Dikarya</taxon>
        <taxon>Basidiomycota</taxon>
        <taxon>Agaricomycotina</taxon>
        <taxon>Tremellomycetes</taxon>
        <taxon>Filobasidiales</taxon>
        <taxon>Filobasidiaceae</taxon>
        <taxon>Naganishia</taxon>
    </lineage>
</organism>
<dbReference type="EMBL" id="JASBWT010000020">
    <property type="protein sequence ID" value="KAJ9096054.1"/>
    <property type="molecule type" value="Genomic_DNA"/>
</dbReference>
<proteinExistence type="predicted"/>
<dbReference type="Proteomes" id="UP001227268">
    <property type="component" value="Unassembled WGS sequence"/>
</dbReference>
<comment type="caution">
    <text evidence="1">The sequence shown here is derived from an EMBL/GenBank/DDBJ whole genome shotgun (WGS) entry which is preliminary data.</text>
</comment>
<reference evidence="1" key="1">
    <citation type="submission" date="2023-04" db="EMBL/GenBank/DDBJ databases">
        <title>Draft Genome sequencing of Naganishia species isolated from polar environments using Oxford Nanopore Technology.</title>
        <authorList>
            <person name="Leo P."/>
            <person name="Venkateswaran K."/>
        </authorList>
    </citation>
    <scope>NUCLEOTIDE SEQUENCE</scope>
    <source>
        <strain evidence="1">MNA-CCFEE 5423</strain>
    </source>
</reference>
<protein>
    <submittedName>
        <fullName evidence="1">Uncharacterized protein</fullName>
    </submittedName>
</protein>
<gene>
    <name evidence="1" type="ORF">QFC21_005419</name>
</gene>
<accession>A0ACC2V9K4</accession>
<evidence type="ECO:0000313" key="2">
    <source>
        <dbReference type="Proteomes" id="UP001227268"/>
    </source>
</evidence>
<name>A0ACC2V9K4_9TREE</name>
<sequence length="685" mass="76186">MAPLQFWKPGTAGPGSSLDRESEAEGSLLLSIPPPSDLYSQQSSRYTAPPSLTTQRTRLPIYKHREKLLWCVEKYGVMIVVGQTGCGKSTRWAAENRVIACTQPRRVAATSVAARVAEEMGSILGDEASFSSPTVGYSIRFEDLSSPERTRVKYLTDGMLFRETMVDPLLSRYSVIMIDEAHERGAYTDLLLGLLKKIRKKRPELRIIISSATIDAEDFLEYFNTNADSSDRTQDDAIIVSLEGRMYPVETAYLEQPVSNYVEAAVQAVFDIHMKEPKGDILVFLTGREEIEEAAQEIADRAISLPKAAPRILPIPLHGGLSPEEQQAMFAPAPRDTRKVIVATNIAEASVTIEGIKYVVDSGFVKLRTYNPKTGMDVLSVTPCSVASANQRSGRAGRTSAGKCFRLYPSSVMRNGVMPITTPPELVRSDISLFLLQLKALGIDNLVRFDFLSPPPTEMMIRALEFLYSLKALDEEGRLTRPLGMNMAEVPVDPMMAAILLNSEEFQCGEEILTIAAMTSVQNVFILGDGAAGAMGEIERRKFTAEEGDHLTLLNAYNAFVKYGRQSPKWCGNHRLNHKALLRAVSIRQQLKKYLDRFGIKTNAARMMPDGTYRSVRENALLNVHPSSVLFTRNATTGWVIFHEVVETSKSFIRDLTVIEQDWLVELAPHYYQFAGGKLKPHYQG</sequence>
<evidence type="ECO:0000313" key="1">
    <source>
        <dbReference type="EMBL" id="KAJ9096054.1"/>
    </source>
</evidence>